<evidence type="ECO:0000313" key="3">
    <source>
        <dbReference type="Proteomes" id="UP000310158"/>
    </source>
</evidence>
<comment type="caution">
    <text evidence="2">The sequence shown here is derived from an EMBL/GenBank/DDBJ whole genome shotgun (WGS) entry which is preliminary data.</text>
</comment>
<dbReference type="AlphaFoldDB" id="A0A4V3XBX0"/>
<proteinExistence type="predicted"/>
<keyword evidence="3" id="KW-1185">Reference proteome</keyword>
<dbReference type="Proteomes" id="UP000310158">
    <property type="component" value="Unassembled WGS sequence"/>
</dbReference>
<dbReference type="EMBL" id="SGPL01001298">
    <property type="protein sequence ID" value="THH03633.1"/>
    <property type="molecule type" value="Genomic_DNA"/>
</dbReference>
<name>A0A4V3XBX0_9AGAM</name>
<sequence>MRTFICKVGGANPTSAWPWINLTLPGCCGSAELASLSSLLDRSFPRSGNAWRLHPRDWTASDARDGGARGTNGRATIAAPPPSPIRTQTSTVAERFNSPPTAWRVDAARHSNIQARAQPNMQANQHPIAIVVHIESHDVRVQDQTHTYAWFSLMRMGRPVGFESGGCGPPLAGLDFGAI</sequence>
<evidence type="ECO:0000313" key="2">
    <source>
        <dbReference type="EMBL" id="THH03633.1"/>
    </source>
</evidence>
<accession>A0A4V3XBX0</accession>
<feature type="region of interest" description="Disordered" evidence="1">
    <location>
        <begin position="59"/>
        <end position="87"/>
    </location>
</feature>
<reference evidence="2 3" key="1">
    <citation type="submission" date="2019-02" db="EMBL/GenBank/DDBJ databases">
        <title>Genome sequencing of the rare red list fungi Bondarzewia mesenterica.</title>
        <authorList>
            <person name="Buettner E."/>
            <person name="Kellner H."/>
        </authorList>
    </citation>
    <scope>NUCLEOTIDE SEQUENCE [LARGE SCALE GENOMIC DNA]</scope>
    <source>
        <strain evidence="2 3">DSM 108281</strain>
    </source>
</reference>
<gene>
    <name evidence="2" type="ORF">EW146_g10376</name>
</gene>
<protein>
    <submittedName>
        <fullName evidence="2">Uncharacterized protein</fullName>
    </submittedName>
</protein>
<organism evidence="2 3">
    <name type="scientific">Bondarzewia mesenterica</name>
    <dbReference type="NCBI Taxonomy" id="1095465"/>
    <lineage>
        <taxon>Eukaryota</taxon>
        <taxon>Fungi</taxon>
        <taxon>Dikarya</taxon>
        <taxon>Basidiomycota</taxon>
        <taxon>Agaricomycotina</taxon>
        <taxon>Agaricomycetes</taxon>
        <taxon>Russulales</taxon>
        <taxon>Bondarzewiaceae</taxon>
        <taxon>Bondarzewia</taxon>
    </lineage>
</organism>
<evidence type="ECO:0000256" key="1">
    <source>
        <dbReference type="SAM" id="MobiDB-lite"/>
    </source>
</evidence>